<dbReference type="EMBL" id="CAJVPJ010000349">
    <property type="protein sequence ID" value="CAG8514855.1"/>
    <property type="molecule type" value="Genomic_DNA"/>
</dbReference>
<reference evidence="3" key="1">
    <citation type="submission" date="2021-06" db="EMBL/GenBank/DDBJ databases">
        <authorList>
            <person name="Kallberg Y."/>
            <person name="Tangrot J."/>
            <person name="Rosling A."/>
        </authorList>
    </citation>
    <scope>NUCLEOTIDE SEQUENCE</scope>
    <source>
        <strain evidence="3">IA702</strain>
    </source>
</reference>
<protein>
    <submittedName>
        <fullName evidence="3">6991_t:CDS:1</fullName>
    </submittedName>
</protein>
<name>A0A9N9A1S9_9GLOM</name>
<proteinExistence type="predicted"/>
<comment type="caution">
    <text evidence="3">The sequence shown here is derived from an EMBL/GenBank/DDBJ whole genome shotgun (WGS) entry which is preliminary data.</text>
</comment>
<feature type="region of interest" description="Disordered" evidence="1">
    <location>
        <begin position="1"/>
        <end position="41"/>
    </location>
</feature>
<sequence length="156" mass="16955">MVLLFSFTTGTPASTTAPSDTNPTSSLPTTPSPSTLSSTLPPTTPLSAQDACFKFDLIFNKCLLHLGLKKIELIKLCREGHVLIKRCVLSTTGDDPTKLPLFDKRCSDELMEWIKRVILVLIALIIAIITIILKICFKCVRNGGIKIGDGAISLLK</sequence>
<keyword evidence="4" id="KW-1185">Reference proteome</keyword>
<evidence type="ECO:0000313" key="3">
    <source>
        <dbReference type="EMBL" id="CAG8514855.1"/>
    </source>
</evidence>
<accession>A0A9N9A1S9</accession>
<dbReference type="AlphaFoldDB" id="A0A9N9A1S9"/>
<gene>
    <name evidence="3" type="ORF">POCULU_LOCUS3264</name>
</gene>
<feature type="transmembrane region" description="Helical" evidence="2">
    <location>
        <begin position="117"/>
        <end position="137"/>
    </location>
</feature>
<organism evidence="3 4">
    <name type="scientific">Paraglomus occultum</name>
    <dbReference type="NCBI Taxonomy" id="144539"/>
    <lineage>
        <taxon>Eukaryota</taxon>
        <taxon>Fungi</taxon>
        <taxon>Fungi incertae sedis</taxon>
        <taxon>Mucoromycota</taxon>
        <taxon>Glomeromycotina</taxon>
        <taxon>Glomeromycetes</taxon>
        <taxon>Paraglomerales</taxon>
        <taxon>Paraglomeraceae</taxon>
        <taxon>Paraglomus</taxon>
    </lineage>
</organism>
<keyword evidence="2" id="KW-0812">Transmembrane</keyword>
<keyword evidence="2" id="KW-1133">Transmembrane helix</keyword>
<evidence type="ECO:0000313" key="4">
    <source>
        <dbReference type="Proteomes" id="UP000789572"/>
    </source>
</evidence>
<dbReference type="Proteomes" id="UP000789572">
    <property type="component" value="Unassembled WGS sequence"/>
</dbReference>
<evidence type="ECO:0000256" key="2">
    <source>
        <dbReference type="SAM" id="Phobius"/>
    </source>
</evidence>
<evidence type="ECO:0000256" key="1">
    <source>
        <dbReference type="SAM" id="MobiDB-lite"/>
    </source>
</evidence>
<keyword evidence="2" id="KW-0472">Membrane</keyword>